<feature type="region of interest" description="Disordered" evidence="1">
    <location>
        <begin position="58"/>
        <end position="77"/>
    </location>
</feature>
<protein>
    <submittedName>
        <fullName evidence="2">Uncharacterized protein</fullName>
    </submittedName>
</protein>
<feature type="region of interest" description="Disordered" evidence="1">
    <location>
        <begin position="84"/>
        <end position="111"/>
    </location>
</feature>
<dbReference type="AlphaFoldDB" id="A0A8D8Z8V3"/>
<reference evidence="2" key="1">
    <citation type="submission" date="2021-05" db="EMBL/GenBank/DDBJ databases">
        <authorList>
            <person name="Alioto T."/>
            <person name="Alioto T."/>
            <person name="Gomez Garrido J."/>
        </authorList>
    </citation>
    <scope>NUCLEOTIDE SEQUENCE</scope>
</reference>
<sequence length="111" mass="12956">MQEVFPNMSIHLHRSRRYDVFINIVDIYSCFLTIFRCSSVRTGDPRAVFVTLMCRRRRQNTDRNHQQKTCSKKVPRLQQCHEKSWGISPLKTGGHSPLKSDGKKVNPSPRN</sequence>
<accession>A0A8D8Z8V3</accession>
<organism evidence="2">
    <name type="scientific">Cacopsylla melanoneura</name>
    <dbReference type="NCBI Taxonomy" id="428564"/>
    <lineage>
        <taxon>Eukaryota</taxon>
        <taxon>Metazoa</taxon>
        <taxon>Ecdysozoa</taxon>
        <taxon>Arthropoda</taxon>
        <taxon>Hexapoda</taxon>
        <taxon>Insecta</taxon>
        <taxon>Pterygota</taxon>
        <taxon>Neoptera</taxon>
        <taxon>Paraneoptera</taxon>
        <taxon>Hemiptera</taxon>
        <taxon>Sternorrhyncha</taxon>
        <taxon>Psylloidea</taxon>
        <taxon>Psyllidae</taxon>
        <taxon>Psyllinae</taxon>
        <taxon>Cacopsylla</taxon>
    </lineage>
</organism>
<evidence type="ECO:0000256" key="1">
    <source>
        <dbReference type="SAM" id="MobiDB-lite"/>
    </source>
</evidence>
<proteinExistence type="predicted"/>
<name>A0A8D8Z8V3_9HEMI</name>
<evidence type="ECO:0000313" key="2">
    <source>
        <dbReference type="EMBL" id="CAG6742922.1"/>
    </source>
</evidence>
<dbReference type="EMBL" id="HBUF01440748">
    <property type="protein sequence ID" value="CAG6742922.1"/>
    <property type="molecule type" value="Transcribed_RNA"/>
</dbReference>